<dbReference type="RefSeq" id="XP_003054803.1">
    <property type="nucleotide sequence ID" value="XM_003054757.1"/>
</dbReference>
<keyword evidence="2" id="KW-1185">Reference proteome</keyword>
<dbReference type="GeneID" id="9680799"/>
<sequence>MAAVKIWESDPDSPYVLGLTLNALAFIADAVGHAHVAGGDPTAIDGNVLQKGHAMTQALFLLLGVAGNLGVIGEKKYAGLALEKVPDLGKRTLGARIATNPKVIIPLNLWQTAHAAGVFGLA</sequence>
<dbReference type="Proteomes" id="UP000001876">
    <property type="component" value="Unassembled WGS sequence"/>
</dbReference>
<protein>
    <submittedName>
        <fullName evidence="1">Predicted protein</fullName>
    </submittedName>
</protein>
<reference evidence="1 2" key="1">
    <citation type="journal article" date="2009" name="Science">
        <title>Green evolution and dynamic adaptations revealed by genomes of the marine picoeukaryotes Micromonas.</title>
        <authorList>
            <person name="Worden A.Z."/>
            <person name="Lee J.H."/>
            <person name="Mock T."/>
            <person name="Rouze P."/>
            <person name="Simmons M.P."/>
            <person name="Aerts A.L."/>
            <person name="Allen A.E."/>
            <person name="Cuvelier M.L."/>
            <person name="Derelle E."/>
            <person name="Everett M.V."/>
            <person name="Foulon E."/>
            <person name="Grimwood J."/>
            <person name="Gundlach H."/>
            <person name="Henrissat B."/>
            <person name="Napoli C."/>
            <person name="McDonald S.M."/>
            <person name="Parker M.S."/>
            <person name="Rombauts S."/>
            <person name="Salamov A."/>
            <person name="Von Dassow P."/>
            <person name="Badger J.H."/>
            <person name="Coutinho P.M."/>
            <person name="Demir E."/>
            <person name="Dubchak I."/>
            <person name="Gentemann C."/>
            <person name="Eikrem W."/>
            <person name="Gready J.E."/>
            <person name="John U."/>
            <person name="Lanier W."/>
            <person name="Lindquist E.A."/>
            <person name="Lucas S."/>
            <person name="Mayer K.F."/>
            <person name="Moreau H."/>
            <person name="Not F."/>
            <person name="Otillar R."/>
            <person name="Panaud O."/>
            <person name="Pangilinan J."/>
            <person name="Paulsen I."/>
            <person name="Piegu B."/>
            <person name="Poliakov A."/>
            <person name="Robbens S."/>
            <person name="Schmutz J."/>
            <person name="Toulza E."/>
            <person name="Wyss T."/>
            <person name="Zelensky A."/>
            <person name="Zhou K."/>
            <person name="Armbrust E.V."/>
            <person name="Bhattacharya D."/>
            <person name="Goodenough U.W."/>
            <person name="Van de Peer Y."/>
            <person name="Grigoriev I.V."/>
        </authorList>
    </citation>
    <scope>NUCLEOTIDE SEQUENCE [LARGE SCALE GENOMIC DNA]</scope>
    <source>
        <strain evidence="1 2">CCMP1545</strain>
    </source>
</reference>
<dbReference type="KEGG" id="mpp:MICPUCDRAFT_49870"/>
<accession>C1MGM6</accession>
<evidence type="ECO:0000313" key="2">
    <source>
        <dbReference type="Proteomes" id="UP000001876"/>
    </source>
</evidence>
<dbReference type="AlphaFoldDB" id="C1MGM6"/>
<evidence type="ECO:0000313" key="1">
    <source>
        <dbReference type="EMBL" id="EEH60055.1"/>
    </source>
</evidence>
<gene>
    <name evidence="1" type="ORF">MICPUCDRAFT_49870</name>
</gene>
<dbReference type="EMBL" id="GG663735">
    <property type="protein sequence ID" value="EEH60055.1"/>
    <property type="molecule type" value="Genomic_DNA"/>
</dbReference>
<organism evidence="2">
    <name type="scientific">Micromonas pusilla (strain CCMP1545)</name>
    <name type="common">Picoplanktonic green alga</name>
    <dbReference type="NCBI Taxonomy" id="564608"/>
    <lineage>
        <taxon>Eukaryota</taxon>
        <taxon>Viridiplantae</taxon>
        <taxon>Chlorophyta</taxon>
        <taxon>Mamiellophyceae</taxon>
        <taxon>Mamiellales</taxon>
        <taxon>Mamiellaceae</taxon>
        <taxon>Micromonas</taxon>
    </lineage>
</organism>
<name>C1MGM6_MICPC</name>
<proteinExistence type="predicted"/>